<accession>A0A7T5EQ91</accession>
<dbReference type="EMBL" id="CP066309">
    <property type="protein sequence ID" value="QQE76762.1"/>
    <property type="molecule type" value="Genomic_DNA"/>
</dbReference>
<dbReference type="Proteomes" id="UP000595847">
    <property type="component" value="Plasmid unnamed1"/>
</dbReference>
<evidence type="ECO:0000313" key="3">
    <source>
        <dbReference type="Proteomes" id="UP000595847"/>
    </source>
</evidence>
<protein>
    <submittedName>
        <fullName evidence="1">Uncharacterized protein</fullName>
    </submittedName>
</protein>
<keyword evidence="1" id="KW-0614">Plasmid</keyword>
<gene>
    <name evidence="1" type="ORF">JD108_22120</name>
    <name evidence="2" type="ORF">KDJ56_22090</name>
</gene>
<geneLocation type="plasmid" evidence="3 4">
    <name>unnamed1</name>
</geneLocation>
<sequence>MKKGLLIAVTLSFAVLTGSLVYSQIGKPQLPESKEEPIATTASDPLEGYKGLENVQPIQSVQVGGTTQNGVTYGGIAWNGLVVGYTGKYKQIAGSSQVLIPRLGGDTFGLIETNVTVKRLGYNGQVVQTLTGKALVFASLRDTVNAGYVMVSQEQAPQWVKVLNGNPNYVFDPNRSNIYSYKITDQKTMTDYVAYSLADLAIASGGAGDPPPGDGLTKINDDLYLKRDGFKATPRPVGGISVGPAVQSLAAAPMASTLAATPNTASRSLSAASSDGIPSGLKPRYVDESGKHFADMEDLLLVFGKFDGLEDKRYPMVFSKTGEEIYEVKKLEKEKVTITVGGQIGKIIRIEGNRVFFHLYNFPELEGAELSIELQ</sequence>
<dbReference type="Proteomes" id="UP000677234">
    <property type="component" value="Plasmid unnamed1"/>
</dbReference>
<reference evidence="1 3" key="1">
    <citation type="submission" date="2020-12" db="EMBL/GenBank/DDBJ databases">
        <title>strain FJAT-54423T represents a novel species of the genus Brevibacillus.</title>
        <authorList>
            <person name="Tang R."/>
        </authorList>
    </citation>
    <scope>NUCLEOTIDE SEQUENCE [LARGE SCALE GENOMIC DNA]</scope>
    <source>
        <strain evidence="1 3">FJAT-54423</strain>
        <plasmid evidence="1 3">unnamed1</plasmid>
    </source>
</reference>
<reference evidence="2 4" key="2">
    <citation type="submission" date="2021-04" db="EMBL/GenBank/DDBJ databases">
        <title>Brevibacillus composti FJAT-54423, complete genome.</title>
        <authorList>
            <person name="Tang R."/>
        </authorList>
    </citation>
    <scope>NUCLEOTIDE SEQUENCE [LARGE SCALE GENOMIC DNA]</scope>
    <source>
        <strain evidence="2 4">FJAT-54424</strain>
        <plasmid evidence="2 4">unnamed1</plasmid>
    </source>
</reference>
<name>A0A7T5EQ91_9BACL</name>
<dbReference type="KEGG" id="bcop:JD108_22120"/>
<evidence type="ECO:0000313" key="1">
    <source>
        <dbReference type="EMBL" id="QQE76762.1"/>
    </source>
</evidence>
<dbReference type="AlphaFoldDB" id="A0A7T5EQ91"/>
<keyword evidence="4" id="KW-1185">Reference proteome</keyword>
<organism evidence="1 3">
    <name type="scientific">Brevibacillus composti</name>
    <dbReference type="NCBI Taxonomy" id="2796470"/>
    <lineage>
        <taxon>Bacteria</taxon>
        <taxon>Bacillati</taxon>
        <taxon>Bacillota</taxon>
        <taxon>Bacilli</taxon>
        <taxon>Bacillales</taxon>
        <taxon>Paenibacillaceae</taxon>
        <taxon>Brevibacillus</taxon>
    </lineage>
</organism>
<proteinExistence type="predicted"/>
<evidence type="ECO:0000313" key="4">
    <source>
        <dbReference type="Proteomes" id="UP000677234"/>
    </source>
</evidence>
<evidence type="ECO:0000313" key="2">
    <source>
        <dbReference type="EMBL" id="QUO43819.1"/>
    </source>
</evidence>
<dbReference type="EMBL" id="CP073709">
    <property type="protein sequence ID" value="QUO43819.1"/>
    <property type="molecule type" value="Genomic_DNA"/>
</dbReference>
<dbReference type="RefSeq" id="WP_198830253.1">
    <property type="nucleotide sequence ID" value="NZ_CP066309.1"/>
</dbReference>